<dbReference type="InterPro" id="IPR013162">
    <property type="entry name" value="CD80_C2-set"/>
</dbReference>
<gene>
    <name evidence="7" type="ORF">D5F01_LYC12526</name>
</gene>
<evidence type="ECO:0000256" key="4">
    <source>
        <dbReference type="SAM" id="Phobius"/>
    </source>
</evidence>
<keyword evidence="8" id="KW-1185">Reference proteome</keyword>
<reference evidence="7 8" key="1">
    <citation type="submission" date="2019-07" db="EMBL/GenBank/DDBJ databases">
        <title>Chromosome genome assembly for large yellow croaker.</title>
        <authorList>
            <person name="Xiao S."/>
        </authorList>
    </citation>
    <scope>NUCLEOTIDE SEQUENCE [LARGE SCALE GENOMIC DNA]</scope>
    <source>
        <strain evidence="7">JMULYC20181020</strain>
        <tissue evidence="7">Muscle</tissue>
    </source>
</reference>
<dbReference type="PROSITE" id="PS50835">
    <property type="entry name" value="IG_LIKE"/>
    <property type="match status" value="2"/>
</dbReference>
<dbReference type="InterPro" id="IPR007110">
    <property type="entry name" value="Ig-like_dom"/>
</dbReference>
<keyword evidence="5" id="KW-0732">Signal</keyword>
<evidence type="ECO:0000313" key="7">
    <source>
        <dbReference type="EMBL" id="KAE8288651.1"/>
    </source>
</evidence>
<feature type="domain" description="Ig-like" evidence="6">
    <location>
        <begin position="237"/>
        <end position="316"/>
    </location>
</feature>
<dbReference type="Pfam" id="PF24518">
    <property type="entry name" value="Ig_CD22"/>
    <property type="match status" value="1"/>
</dbReference>
<dbReference type="PANTHER" id="PTHR46484">
    <property type="entry name" value="SI:CH211-171H4.5-RELATED"/>
    <property type="match status" value="1"/>
</dbReference>
<keyword evidence="4" id="KW-1133">Transmembrane helix</keyword>
<dbReference type="GO" id="GO:0016020">
    <property type="term" value="C:membrane"/>
    <property type="evidence" value="ECO:0007669"/>
    <property type="project" value="UniProtKB-SubCell"/>
</dbReference>
<feature type="transmembrane region" description="Helical" evidence="4">
    <location>
        <begin position="409"/>
        <end position="431"/>
    </location>
</feature>
<dbReference type="InterPro" id="IPR056386">
    <property type="entry name" value="Ig_CD22"/>
</dbReference>
<evidence type="ECO:0000313" key="8">
    <source>
        <dbReference type="Proteomes" id="UP000424527"/>
    </source>
</evidence>
<dbReference type="PANTHER" id="PTHR46484:SF1">
    <property type="entry name" value="SCHWANN CELL MYELIN PROTEIN-RELATED"/>
    <property type="match status" value="1"/>
</dbReference>
<proteinExistence type="predicted"/>
<evidence type="ECO:0000259" key="6">
    <source>
        <dbReference type="PROSITE" id="PS50835"/>
    </source>
</evidence>
<feature type="domain" description="Ig-like" evidence="6">
    <location>
        <begin position="140"/>
        <end position="232"/>
    </location>
</feature>
<dbReference type="SUPFAM" id="SSF48726">
    <property type="entry name" value="Immunoglobulin"/>
    <property type="match status" value="3"/>
</dbReference>
<dbReference type="AlphaFoldDB" id="A0A6G0IBI4"/>
<keyword evidence="4" id="KW-0812">Transmembrane</keyword>
<dbReference type="EMBL" id="REGW02000012">
    <property type="protein sequence ID" value="KAE8288651.1"/>
    <property type="molecule type" value="Genomic_DNA"/>
</dbReference>
<comment type="subcellular location">
    <subcellularLocation>
        <location evidence="1">Membrane</location>
        <topology evidence="1">Single-pass membrane protein</topology>
    </subcellularLocation>
</comment>
<evidence type="ECO:0000256" key="2">
    <source>
        <dbReference type="ARBA" id="ARBA00023136"/>
    </source>
</evidence>
<evidence type="ECO:0000256" key="1">
    <source>
        <dbReference type="ARBA" id="ARBA00004167"/>
    </source>
</evidence>
<keyword evidence="2 4" id="KW-0472">Membrane</keyword>
<dbReference type="Pfam" id="PF13895">
    <property type="entry name" value="Ig_2"/>
    <property type="match status" value="1"/>
</dbReference>
<dbReference type="Proteomes" id="UP000424527">
    <property type="component" value="Unassembled WGS sequence"/>
</dbReference>
<accession>A0A6G0IBI4</accession>
<dbReference type="Pfam" id="PF08205">
    <property type="entry name" value="C2-set_2"/>
    <property type="match status" value="1"/>
</dbReference>
<feature type="chain" id="PRO_5026192893" evidence="5">
    <location>
        <begin position="22"/>
        <end position="503"/>
    </location>
</feature>
<dbReference type="SMART" id="SM00409">
    <property type="entry name" value="IG"/>
    <property type="match status" value="3"/>
</dbReference>
<feature type="signal peptide" evidence="5">
    <location>
        <begin position="1"/>
        <end position="21"/>
    </location>
</feature>
<comment type="caution">
    <text evidence="7">The sequence shown here is derived from an EMBL/GenBank/DDBJ whole genome shotgun (WGS) entry which is preliminary data.</text>
</comment>
<organism evidence="7 8">
    <name type="scientific">Larimichthys crocea</name>
    <name type="common">Large yellow croaker</name>
    <name type="synonym">Pseudosciaena crocea</name>
    <dbReference type="NCBI Taxonomy" id="215358"/>
    <lineage>
        <taxon>Eukaryota</taxon>
        <taxon>Metazoa</taxon>
        <taxon>Chordata</taxon>
        <taxon>Craniata</taxon>
        <taxon>Vertebrata</taxon>
        <taxon>Euteleostomi</taxon>
        <taxon>Actinopterygii</taxon>
        <taxon>Neopterygii</taxon>
        <taxon>Teleostei</taxon>
        <taxon>Neoteleostei</taxon>
        <taxon>Acanthomorphata</taxon>
        <taxon>Eupercaria</taxon>
        <taxon>Sciaenidae</taxon>
        <taxon>Larimichthys</taxon>
    </lineage>
</organism>
<dbReference type="Gene3D" id="2.60.40.10">
    <property type="entry name" value="Immunoglobulins"/>
    <property type="match status" value="3"/>
</dbReference>
<dbReference type="InterPro" id="IPR013783">
    <property type="entry name" value="Ig-like_fold"/>
</dbReference>
<protein>
    <submittedName>
        <fullName evidence="7">Myelin-associated glycoprotein Siglec-4a</fullName>
    </submittedName>
</protein>
<dbReference type="InterPro" id="IPR036179">
    <property type="entry name" value="Ig-like_dom_sf"/>
</dbReference>
<sequence length="503" mass="55451">MNSLKLTLFVCLCFKVIQTEASSWTAKVPSSIKGLPGSCVVIPCSYDYPDPGKTVTEFNGIWTEASTSQVIYHPVKSKIVDPYRQRTELLGDISQKNCSLKIDPLKSSDHGPFVFRIEIKNYNSYSYVTNKVTITMNNEPDPVNFSVKEEVKEGETVSASCSVTHSCPAIPPTFTWSHSEKAHVQHQQLEGGQWKTTSTLNFHPTSADHNKPLKCNVKYKGGQTQQKSKNLRVKYAPLNVKVQYKSDVKEGEVVQLKCSSEAHPPAHSYEWHNETGAKLYQGNVFMLNVSRRHTGAVYCTANNTEGQGKSKPVQFNVLYAPEVNSTSSCSVNADLVKCRCIVASEPPSMIHFLLSDKILPSTKIEKNGSFTIGTLQAEFGSYTFVLCLANNTQGNATLMLPVNSNMQSLYIIIAVGVGVTLLIILLTVGVVKKCRGRSGDAPPLHMSTTGARKAVVLPDYAVTKRKEQYDDDVHCSAVYINDTNDAVYDNVETGYDDAVYANM</sequence>
<keyword evidence="3" id="KW-1015">Disulfide bond</keyword>
<evidence type="ECO:0000256" key="5">
    <source>
        <dbReference type="SAM" id="SignalP"/>
    </source>
</evidence>
<evidence type="ECO:0000256" key="3">
    <source>
        <dbReference type="ARBA" id="ARBA00023157"/>
    </source>
</evidence>
<name>A0A6G0IBI4_LARCR</name>
<dbReference type="InterPro" id="IPR003599">
    <property type="entry name" value="Ig_sub"/>
</dbReference>